<reference evidence="3 4" key="1">
    <citation type="submission" date="2021-01" db="EMBL/GenBank/DDBJ databases">
        <title>WGS of actinomycetes isolated from Thailand.</title>
        <authorList>
            <person name="Thawai C."/>
        </authorList>
    </citation>
    <scope>NUCLEOTIDE SEQUENCE [LARGE SCALE GENOMIC DNA]</scope>
    <source>
        <strain evidence="3 4">LPG 2</strain>
    </source>
</reference>
<proteinExistence type="predicted"/>
<keyword evidence="1" id="KW-0472">Membrane</keyword>
<feature type="transmembrane region" description="Helical" evidence="1">
    <location>
        <begin position="277"/>
        <end position="302"/>
    </location>
</feature>
<keyword evidence="4" id="KW-1185">Reference proteome</keyword>
<feature type="transmembrane region" description="Helical" evidence="1">
    <location>
        <begin position="250"/>
        <end position="271"/>
    </location>
</feature>
<feature type="transmembrane region" description="Helical" evidence="1">
    <location>
        <begin position="202"/>
        <end position="229"/>
    </location>
</feature>
<keyword evidence="1" id="KW-0812">Transmembrane</keyword>
<evidence type="ECO:0000259" key="2">
    <source>
        <dbReference type="Pfam" id="PF04235"/>
    </source>
</evidence>
<evidence type="ECO:0000256" key="1">
    <source>
        <dbReference type="SAM" id="Phobius"/>
    </source>
</evidence>
<sequence length="400" mass="43638">MSTQAGSPVPVAAAGRRIGAIDTVRGFALFGILVTNTLVGTMLFAFLGSGDSTAVRYDGGFDRFVYAVLEGLFLGKFYLLFAFLFGYSFTLQIAASQRTGARPVPRLLRRSAALFLIGLAHVMLLWVGDILTLYAFLCVLLVLLRKVGPRPAFITGVVLYVLFSALSFIPGNAGFAGLGQLFDVERIHTGMTGGIGETFETQLWLGPLFMIFIWLGQGVTSLGMFLIGMAAGKRRVFEDAALLERWTPRALRLGFGVGLPVSLVTIVLWTARGELPWYWAGVQQLANPLLTLGYVAGIVWLTRSRWAGAVGRLAPAGRMAASNYIAQSVVFMLLYTGYGLALADRVPPVVVVLLALVTFAAQLWCSAWWLRRHPYGPVEWLLRAVTYLSIPAWRSRESSA</sequence>
<keyword evidence="1" id="KW-1133">Transmembrane helix</keyword>
<dbReference type="Pfam" id="PF04235">
    <property type="entry name" value="DUF418"/>
    <property type="match status" value="1"/>
</dbReference>
<evidence type="ECO:0000313" key="3">
    <source>
        <dbReference type="EMBL" id="MBL1077023.1"/>
    </source>
</evidence>
<dbReference type="EMBL" id="JAERRJ010000008">
    <property type="protein sequence ID" value="MBL1077023.1"/>
    <property type="molecule type" value="Genomic_DNA"/>
</dbReference>
<feature type="transmembrane region" description="Helical" evidence="1">
    <location>
        <begin position="159"/>
        <end position="182"/>
    </location>
</feature>
<dbReference type="Proteomes" id="UP000602198">
    <property type="component" value="Unassembled WGS sequence"/>
</dbReference>
<dbReference type="PANTHER" id="PTHR30590">
    <property type="entry name" value="INNER MEMBRANE PROTEIN"/>
    <property type="match status" value="1"/>
</dbReference>
<dbReference type="RefSeq" id="WP_201949618.1">
    <property type="nucleotide sequence ID" value="NZ_JAERRJ010000008.1"/>
</dbReference>
<feature type="transmembrane region" description="Helical" evidence="1">
    <location>
        <begin position="130"/>
        <end position="147"/>
    </location>
</feature>
<gene>
    <name evidence="3" type="ORF">JK358_21735</name>
</gene>
<feature type="transmembrane region" description="Helical" evidence="1">
    <location>
        <begin position="26"/>
        <end position="47"/>
    </location>
</feature>
<dbReference type="InterPro" id="IPR007349">
    <property type="entry name" value="DUF418"/>
</dbReference>
<dbReference type="InterPro" id="IPR052529">
    <property type="entry name" value="Bact_Transport_Assoc"/>
</dbReference>
<feature type="transmembrane region" description="Helical" evidence="1">
    <location>
        <begin position="323"/>
        <end position="343"/>
    </location>
</feature>
<feature type="domain" description="DUF418" evidence="2">
    <location>
        <begin position="231"/>
        <end position="388"/>
    </location>
</feature>
<dbReference type="PANTHER" id="PTHR30590:SF2">
    <property type="entry name" value="INNER MEMBRANE PROTEIN"/>
    <property type="match status" value="1"/>
</dbReference>
<organism evidence="3 4">
    <name type="scientific">Nocardia acididurans</name>
    <dbReference type="NCBI Taxonomy" id="2802282"/>
    <lineage>
        <taxon>Bacteria</taxon>
        <taxon>Bacillati</taxon>
        <taxon>Actinomycetota</taxon>
        <taxon>Actinomycetes</taxon>
        <taxon>Mycobacteriales</taxon>
        <taxon>Nocardiaceae</taxon>
        <taxon>Nocardia</taxon>
    </lineage>
</organism>
<accession>A0ABS1M8Q3</accession>
<feature type="transmembrane region" description="Helical" evidence="1">
    <location>
        <begin position="349"/>
        <end position="370"/>
    </location>
</feature>
<evidence type="ECO:0000313" key="4">
    <source>
        <dbReference type="Proteomes" id="UP000602198"/>
    </source>
</evidence>
<name>A0ABS1M8Q3_9NOCA</name>
<protein>
    <submittedName>
        <fullName evidence="3">DUF418 domain-containing protein</fullName>
    </submittedName>
</protein>
<comment type="caution">
    <text evidence="3">The sequence shown here is derived from an EMBL/GenBank/DDBJ whole genome shotgun (WGS) entry which is preliminary data.</text>
</comment>